<keyword evidence="2" id="KW-1185">Reference proteome</keyword>
<organism evidence="1 2">
    <name type="scientific">Nonomuraea rosea</name>
    <dbReference type="NCBI Taxonomy" id="638574"/>
    <lineage>
        <taxon>Bacteria</taxon>
        <taxon>Bacillati</taxon>
        <taxon>Actinomycetota</taxon>
        <taxon>Actinomycetes</taxon>
        <taxon>Streptosporangiales</taxon>
        <taxon>Streptosporangiaceae</taxon>
        <taxon>Nonomuraea</taxon>
    </lineage>
</organism>
<reference evidence="2" key="1">
    <citation type="journal article" date="2019" name="Int. J. Syst. Evol. Microbiol.">
        <title>The Global Catalogue of Microorganisms (GCM) 10K type strain sequencing project: providing services to taxonomists for standard genome sequencing and annotation.</title>
        <authorList>
            <consortium name="The Broad Institute Genomics Platform"/>
            <consortium name="The Broad Institute Genome Sequencing Center for Infectious Disease"/>
            <person name="Wu L."/>
            <person name="Ma J."/>
        </authorList>
    </citation>
    <scope>NUCLEOTIDE SEQUENCE [LARGE SCALE GENOMIC DNA]</scope>
    <source>
        <strain evidence="2">JCM 17326</strain>
    </source>
</reference>
<evidence type="ECO:0008006" key="3">
    <source>
        <dbReference type="Google" id="ProtNLM"/>
    </source>
</evidence>
<dbReference type="EMBL" id="BAABDQ010000036">
    <property type="protein sequence ID" value="GAA3600948.1"/>
    <property type="molecule type" value="Genomic_DNA"/>
</dbReference>
<proteinExistence type="predicted"/>
<sequence length="401" mass="42136">MTEGRRRNRPVPPTLVIIGTGSFARSVARSLQPPPDGSLRVRVVGRRAAAAAQLAEVCNVRSVIDDHPMTFSANEADLPSDDAIAGEVAAAGPDVVMQCASHQSPWESATAPSAWTRWCASAGFGVTLALQARLAWRVSARLKDSGYAGTLLNACYPDAVNPLLSLLGSAAFAGLGNVGTLAAGLSRATLGTVPLLGPRADAAAGRAAPRPDEARVRMLAHHVHLHRPAHPADEAMAWLGQARLDDVGALLRPLRTIDRSRLNDIAGHAAARLAGALLDGGSLRTHCSGPLGLPGGYPVVLDGGELRLDLPPDLTRDQAVAWNQRMAADDGVVVRPDGRIVHPPRTARALHPYLPHLAAGFDADDTASVADELLALRHRLRTSTEDLRTTGGRTEPCAARC</sequence>
<comment type="caution">
    <text evidence="1">The sequence shown here is derived from an EMBL/GenBank/DDBJ whole genome shotgun (WGS) entry which is preliminary data.</text>
</comment>
<gene>
    <name evidence="1" type="ORF">GCM10022419_101380</name>
</gene>
<protein>
    <recommendedName>
        <fullName evidence="3">Saccharopine dehydrogenase NADP binding domain-containing protein</fullName>
    </recommendedName>
</protein>
<dbReference type="Proteomes" id="UP001500630">
    <property type="component" value="Unassembled WGS sequence"/>
</dbReference>
<dbReference type="InterPro" id="IPR036291">
    <property type="entry name" value="NAD(P)-bd_dom_sf"/>
</dbReference>
<dbReference type="SUPFAM" id="SSF51735">
    <property type="entry name" value="NAD(P)-binding Rossmann-fold domains"/>
    <property type="match status" value="1"/>
</dbReference>
<name>A0ABP6Z880_9ACTN</name>
<evidence type="ECO:0000313" key="1">
    <source>
        <dbReference type="EMBL" id="GAA3600948.1"/>
    </source>
</evidence>
<evidence type="ECO:0000313" key="2">
    <source>
        <dbReference type="Proteomes" id="UP001500630"/>
    </source>
</evidence>
<accession>A0ABP6Z880</accession>
<dbReference type="Gene3D" id="3.40.50.720">
    <property type="entry name" value="NAD(P)-binding Rossmann-like Domain"/>
    <property type="match status" value="1"/>
</dbReference>